<dbReference type="RefSeq" id="WP_102266495.1">
    <property type="nucleotide sequence ID" value="NZ_CALVCM010000008.1"/>
</dbReference>
<accession>A0ABT1SJR2</accession>
<keyword evidence="7" id="KW-1185">Reference proteome</keyword>
<dbReference type="PANTHER" id="PTHR37306">
    <property type="entry name" value="COLICIN V PRODUCTION PROTEIN"/>
    <property type="match status" value="1"/>
</dbReference>
<feature type="transmembrane region" description="Helical" evidence="5">
    <location>
        <begin position="6"/>
        <end position="27"/>
    </location>
</feature>
<keyword evidence="3 5" id="KW-1133">Transmembrane helix</keyword>
<evidence type="ECO:0000256" key="4">
    <source>
        <dbReference type="ARBA" id="ARBA00023136"/>
    </source>
</evidence>
<reference evidence="6 7" key="1">
    <citation type="submission" date="2022-06" db="EMBL/GenBank/DDBJ databases">
        <title>Isolation of gut microbiota from human fecal samples.</title>
        <authorList>
            <person name="Pamer E.G."/>
            <person name="Barat B."/>
            <person name="Waligurski E."/>
            <person name="Medina S."/>
            <person name="Paddock L."/>
            <person name="Mostad J."/>
        </authorList>
    </citation>
    <scope>NUCLEOTIDE SEQUENCE [LARGE SCALE GENOMIC DNA]</scope>
    <source>
        <strain evidence="6 7">DFI.6.1</strain>
    </source>
</reference>
<evidence type="ECO:0000256" key="1">
    <source>
        <dbReference type="ARBA" id="ARBA00004141"/>
    </source>
</evidence>
<proteinExistence type="predicted"/>
<comment type="subcellular location">
    <subcellularLocation>
        <location evidence="1">Membrane</location>
        <topology evidence="1">Multi-pass membrane protein</topology>
    </subcellularLocation>
</comment>
<comment type="caution">
    <text evidence="6">The sequence shown here is derived from an EMBL/GenBank/DDBJ whole genome shotgun (WGS) entry which is preliminary data.</text>
</comment>
<evidence type="ECO:0000256" key="3">
    <source>
        <dbReference type="ARBA" id="ARBA00022989"/>
    </source>
</evidence>
<feature type="transmembrane region" description="Helical" evidence="5">
    <location>
        <begin position="84"/>
        <end position="108"/>
    </location>
</feature>
<dbReference type="Pfam" id="PF02674">
    <property type="entry name" value="Colicin_V"/>
    <property type="match status" value="1"/>
</dbReference>
<dbReference type="InterPro" id="IPR003825">
    <property type="entry name" value="Colicin-V_CvpA"/>
</dbReference>
<evidence type="ECO:0000313" key="6">
    <source>
        <dbReference type="EMBL" id="MCQ5121453.1"/>
    </source>
</evidence>
<dbReference type="EMBL" id="JANGCH010000004">
    <property type="protein sequence ID" value="MCQ5121453.1"/>
    <property type="molecule type" value="Genomic_DNA"/>
</dbReference>
<evidence type="ECO:0000313" key="7">
    <source>
        <dbReference type="Proteomes" id="UP001524435"/>
    </source>
</evidence>
<dbReference type="Proteomes" id="UP001524435">
    <property type="component" value="Unassembled WGS sequence"/>
</dbReference>
<evidence type="ECO:0000256" key="2">
    <source>
        <dbReference type="ARBA" id="ARBA00022692"/>
    </source>
</evidence>
<sequence length="219" mass="24538">MLFPIAYVKLLDIGVIALLLLCLYSGFRQGFLLKVLDCFGIVVSALLAWGFARLLSFIQIYPKAFVPFADLALGDALASLLNEISWFVVCFILLNIVIRLLHPLFSFVRHVPILAGVNRLLGVLFGFVQGTAFLVIFAVVFQTPFFANGSLVVERSYLRPFAAIADNLTTLQKEEIDALRSLQKIMTPSTQLKEADKEAIRAWLNEHDINEQDVMDLFV</sequence>
<gene>
    <name evidence="6" type="ORF">NE663_04175</name>
</gene>
<keyword evidence="2 5" id="KW-0812">Transmembrane</keyword>
<organism evidence="6 7">
    <name type="scientific">Massilicoli timonensis</name>
    <dbReference type="NCBI Taxonomy" id="2015901"/>
    <lineage>
        <taxon>Bacteria</taxon>
        <taxon>Bacillati</taxon>
        <taxon>Bacillota</taxon>
        <taxon>Erysipelotrichia</taxon>
        <taxon>Erysipelotrichales</taxon>
        <taxon>Erysipelotrichaceae</taxon>
        <taxon>Massilicoli</taxon>
    </lineage>
</organism>
<evidence type="ECO:0000256" key="5">
    <source>
        <dbReference type="SAM" id="Phobius"/>
    </source>
</evidence>
<protein>
    <submittedName>
        <fullName evidence="6">CvpA family protein</fullName>
    </submittedName>
</protein>
<feature type="transmembrane region" description="Helical" evidence="5">
    <location>
        <begin position="120"/>
        <end position="141"/>
    </location>
</feature>
<keyword evidence="4 5" id="KW-0472">Membrane</keyword>
<dbReference type="PANTHER" id="PTHR37306:SF1">
    <property type="entry name" value="COLICIN V PRODUCTION PROTEIN"/>
    <property type="match status" value="1"/>
</dbReference>
<feature type="transmembrane region" description="Helical" evidence="5">
    <location>
        <begin position="39"/>
        <end position="61"/>
    </location>
</feature>
<name>A0ABT1SJR2_9FIRM</name>